<dbReference type="AlphaFoldDB" id="A0AA40BAK9"/>
<feature type="signal peptide" evidence="2">
    <location>
        <begin position="1"/>
        <end position="29"/>
    </location>
</feature>
<comment type="caution">
    <text evidence="3">The sequence shown here is derived from an EMBL/GenBank/DDBJ whole genome shotgun (WGS) entry which is preliminary data.</text>
</comment>
<evidence type="ECO:0008006" key="5">
    <source>
        <dbReference type="Google" id="ProtNLM"/>
    </source>
</evidence>
<gene>
    <name evidence="3" type="ORF">B0H67DRAFT_562732</name>
</gene>
<feature type="chain" id="PRO_5041393201" description="Secreted protein" evidence="2">
    <location>
        <begin position="30"/>
        <end position="175"/>
    </location>
</feature>
<keyword evidence="1" id="KW-0812">Transmembrane</keyword>
<accession>A0AA40BAK9</accession>
<evidence type="ECO:0000256" key="2">
    <source>
        <dbReference type="SAM" id="SignalP"/>
    </source>
</evidence>
<reference evidence="3" key="1">
    <citation type="submission" date="2023-06" db="EMBL/GenBank/DDBJ databases">
        <title>Genome-scale phylogeny and comparative genomics of the fungal order Sordariales.</title>
        <authorList>
            <consortium name="Lawrence Berkeley National Laboratory"/>
            <person name="Hensen N."/>
            <person name="Bonometti L."/>
            <person name="Westerberg I."/>
            <person name="Brannstrom I.O."/>
            <person name="Guillou S."/>
            <person name="Cros-Aarteil S."/>
            <person name="Calhoun S."/>
            <person name="Haridas S."/>
            <person name="Kuo A."/>
            <person name="Mondo S."/>
            <person name="Pangilinan J."/>
            <person name="Riley R."/>
            <person name="Labutti K."/>
            <person name="Andreopoulos B."/>
            <person name="Lipzen A."/>
            <person name="Chen C."/>
            <person name="Yanf M."/>
            <person name="Daum C."/>
            <person name="Ng V."/>
            <person name="Clum A."/>
            <person name="Steindorff A."/>
            <person name="Ohm R."/>
            <person name="Martin F."/>
            <person name="Silar P."/>
            <person name="Natvig D."/>
            <person name="Lalanne C."/>
            <person name="Gautier V."/>
            <person name="Ament-Velasquez S.L."/>
            <person name="Kruys A."/>
            <person name="Hutchinson M.I."/>
            <person name="Powell A.J."/>
            <person name="Barry K."/>
            <person name="Miller A.N."/>
            <person name="Grigoriev I.V."/>
            <person name="Debuchy R."/>
            <person name="Gladieux P."/>
            <person name="Thoren M.H."/>
            <person name="Johannesson H."/>
        </authorList>
    </citation>
    <scope>NUCLEOTIDE SEQUENCE</scope>
    <source>
        <strain evidence="3">SMH4607-1</strain>
    </source>
</reference>
<keyword evidence="2" id="KW-0732">Signal</keyword>
<organism evidence="3 4">
    <name type="scientific">Lasiosphaeris hirsuta</name>
    <dbReference type="NCBI Taxonomy" id="260670"/>
    <lineage>
        <taxon>Eukaryota</taxon>
        <taxon>Fungi</taxon>
        <taxon>Dikarya</taxon>
        <taxon>Ascomycota</taxon>
        <taxon>Pezizomycotina</taxon>
        <taxon>Sordariomycetes</taxon>
        <taxon>Sordariomycetidae</taxon>
        <taxon>Sordariales</taxon>
        <taxon>Lasiosphaeriaceae</taxon>
        <taxon>Lasiosphaeris</taxon>
    </lineage>
</organism>
<sequence>MKQWMREKPCALPPVALLVPLGQVLYLRASTSSPIPCASPLVPCNWHTRQTTSSCREATSVGRTLHWLISGVFCISNTVAHYFLVVLRWKPLQQAPRVAPHSRFPGRFSVWDSLSSSHAYPKVSPNIDIGNILVSQVGEHEFFARCTTRQTVAVARGVLFAGIYKRGPKRTTMER</sequence>
<evidence type="ECO:0000256" key="1">
    <source>
        <dbReference type="SAM" id="Phobius"/>
    </source>
</evidence>
<keyword evidence="1" id="KW-1133">Transmembrane helix</keyword>
<evidence type="ECO:0000313" key="3">
    <source>
        <dbReference type="EMBL" id="KAK0730742.1"/>
    </source>
</evidence>
<proteinExistence type="predicted"/>
<keyword evidence="1" id="KW-0472">Membrane</keyword>
<keyword evidence="4" id="KW-1185">Reference proteome</keyword>
<name>A0AA40BAK9_9PEZI</name>
<dbReference type="Proteomes" id="UP001172102">
    <property type="component" value="Unassembled WGS sequence"/>
</dbReference>
<protein>
    <recommendedName>
        <fullName evidence="5">Secreted protein</fullName>
    </recommendedName>
</protein>
<evidence type="ECO:0000313" key="4">
    <source>
        <dbReference type="Proteomes" id="UP001172102"/>
    </source>
</evidence>
<dbReference type="EMBL" id="JAUKUA010000001">
    <property type="protein sequence ID" value="KAK0730742.1"/>
    <property type="molecule type" value="Genomic_DNA"/>
</dbReference>
<feature type="transmembrane region" description="Helical" evidence="1">
    <location>
        <begin position="67"/>
        <end position="87"/>
    </location>
</feature>